<reference evidence="3 4" key="2">
    <citation type="submission" date="2020-08" db="EMBL/GenBank/DDBJ databases">
        <authorList>
            <person name="Partida-Martinez L."/>
            <person name="Huntemann M."/>
            <person name="Clum A."/>
            <person name="Wang J."/>
            <person name="Palaniappan K."/>
            <person name="Ritter S."/>
            <person name="Chen I.-M."/>
            <person name="Stamatis D."/>
            <person name="Reddy T."/>
            <person name="O'Malley R."/>
            <person name="Daum C."/>
            <person name="Shapiro N."/>
            <person name="Ivanova N."/>
            <person name="Kyrpides N."/>
            <person name="Woyke T."/>
        </authorList>
    </citation>
    <scope>NUCLEOTIDE SEQUENCE [LARGE SCALE GENOMIC DNA]</scope>
    <source>
        <strain evidence="3 4">AS2.23</strain>
    </source>
</reference>
<dbReference type="RefSeq" id="WP_183391052.1">
    <property type="nucleotide sequence ID" value="NZ_JACHVY010000001.1"/>
</dbReference>
<feature type="compositionally biased region" description="Low complexity" evidence="1">
    <location>
        <begin position="204"/>
        <end position="214"/>
    </location>
</feature>
<name>A0A7W4TM80_KINRA</name>
<evidence type="ECO:0000256" key="1">
    <source>
        <dbReference type="SAM" id="MobiDB-lite"/>
    </source>
</evidence>
<protein>
    <submittedName>
        <fullName evidence="3">Uncharacterized protein</fullName>
    </submittedName>
</protein>
<evidence type="ECO:0000313" key="4">
    <source>
        <dbReference type="Proteomes" id="UP000533269"/>
    </source>
</evidence>
<gene>
    <name evidence="3" type="ORF">FHR75_001835</name>
</gene>
<dbReference type="EMBL" id="JACHVY010000001">
    <property type="protein sequence ID" value="MBB2901047.1"/>
    <property type="molecule type" value="Genomic_DNA"/>
</dbReference>
<feature type="transmembrane region" description="Helical" evidence="2">
    <location>
        <begin position="46"/>
        <end position="65"/>
    </location>
</feature>
<sequence length="214" mass="21638">MPNRPATPGTSPVRGALRCARAGAVATTVVGLAAGAHLAAGGRTPGIPLLLAVAVVVGALSLLLAGRRFSRSGLAGLLGGGQVALHELFDACPAQAVAVVAHGHHREWTPLTGAVDGAVDGAAASAGSGSAAMTLAHVAATVAALLLLLHGERLLWSLWAWLRPLARVLRDLLRFVAARPAPFPATTPARPRSVVARRVRRRGPPVGSAPVPTS</sequence>
<keyword evidence="2" id="KW-0812">Transmembrane</keyword>
<feature type="region of interest" description="Disordered" evidence="1">
    <location>
        <begin position="187"/>
        <end position="214"/>
    </location>
</feature>
<evidence type="ECO:0000256" key="2">
    <source>
        <dbReference type="SAM" id="Phobius"/>
    </source>
</evidence>
<organism evidence="3 4">
    <name type="scientific">Kineococcus radiotolerans</name>
    <dbReference type="NCBI Taxonomy" id="131568"/>
    <lineage>
        <taxon>Bacteria</taxon>
        <taxon>Bacillati</taxon>
        <taxon>Actinomycetota</taxon>
        <taxon>Actinomycetes</taxon>
        <taxon>Kineosporiales</taxon>
        <taxon>Kineosporiaceae</taxon>
        <taxon>Kineococcus</taxon>
    </lineage>
</organism>
<accession>A0A7W4TM80</accession>
<feature type="transmembrane region" description="Helical" evidence="2">
    <location>
        <begin position="20"/>
        <end position="40"/>
    </location>
</feature>
<dbReference type="Proteomes" id="UP000533269">
    <property type="component" value="Unassembled WGS sequence"/>
</dbReference>
<keyword evidence="2" id="KW-1133">Transmembrane helix</keyword>
<evidence type="ECO:0000313" key="3">
    <source>
        <dbReference type="EMBL" id="MBB2901047.1"/>
    </source>
</evidence>
<proteinExistence type="predicted"/>
<reference evidence="3 4" key="1">
    <citation type="submission" date="2020-08" db="EMBL/GenBank/DDBJ databases">
        <title>The Agave Microbiome: Exploring the role of microbial communities in plant adaptations to desert environments.</title>
        <authorList>
            <person name="Partida-Martinez L.P."/>
        </authorList>
    </citation>
    <scope>NUCLEOTIDE SEQUENCE [LARGE SCALE GENOMIC DNA]</scope>
    <source>
        <strain evidence="3 4">AS2.23</strain>
    </source>
</reference>
<keyword evidence="2" id="KW-0472">Membrane</keyword>
<comment type="caution">
    <text evidence="3">The sequence shown here is derived from an EMBL/GenBank/DDBJ whole genome shotgun (WGS) entry which is preliminary data.</text>
</comment>
<dbReference type="AlphaFoldDB" id="A0A7W4TM80"/>